<dbReference type="Proteomes" id="UP000239757">
    <property type="component" value="Unassembled WGS sequence"/>
</dbReference>
<dbReference type="EMBL" id="KZ665638">
    <property type="protein sequence ID" value="PPR98546.1"/>
    <property type="molecule type" value="Genomic_DNA"/>
</dbReference>
<protein>
    <submittedName>
        <fullName evidence="2">Uncharacterized protein</fullName>
    </submittedName>
</protein>
<organism evidence="2 3">
    <name type="scientific">Gossypium barbadense</name>
    <name type="common">Sea Island cotton</name>
    <name type="synonym">Hibiscus barbadensis</name>
    <dbReference type="NCBI Taxonomy" id="3634"/>
    <lineage>
        <taxon>Eukaryota</taxon>
        <taxon>Viridiplantae</taxon>
        <taxon>Streptophyta</taxon>
        <taxon>Embryophyta</taxon>
        <taxon>Tracheophyta</taxon>
        <taxon>Spermatophyta</taxon>
        <taxon>Magnoliopsida</taxon>
        <taxon>eudicotyledons</taxon>
        <taxon>Gunneridae</taxon>
        <taxon>Pentapetalae</taxon>
        <taxon>rosids</taxon>
        <taxon>malvids</taxon>
        <taxon>Malvales</taxon>
        <taxon>Malvaceae</taxon>
        <taxon>Malvoideae</taxon>
        <taxon>Gossypium</taxon>
    </lineage>
</organism>
<proteinExistence type="predicted"/>
<evidence type="ECO:0000313" key="3">
    <source>
        <dbReference type="Proteomes" id="UP000239757"/>
    </source>
</evidence>
<dbReference type="AlphaFoldDB" id="A0A2P5X5E2"/>
<accession>A0A2P5X5E2</accession>
<feature type="region of interest" description="Disordered" evidence="1">
    <location>
        <begin position="1"/>
        <end position="21"/>
    </location>
</feature>
<sequence>MQPTLEEISSENLHEPCSGNNKWPIYEERKLQIEELEEWWTQKLRTPDKPKLSQDELNTLPNQLKAGDKVLLDATDPLIATSKPNEEIPLTVRNIFPYLSYTGVGEANEARHGRATRPWFPHPHSQAHRRALGRAHTTGGDRAMPYGRVGTGKKLFPNTGCDKSPLSSDMAVGKIAKTIWA</sequence>
<reference evidence="2 3" key="1">
    <citation type="submission" date="2015-01" db="EMBL/GenBank/DDBJ databases">
        <title>Genome of allotetraploid Gossypium barbadense reveals genomic plasticity and fiber elongation in cotton evolution.</title>
        <authorList>
            <person name="Chen X."/>
            <person name="Liu X."/>
            <person name="Zhao B."/>
            <person name="Zheng H."/>
            <person name="Hu Y."/>
            <person name="Lu G."/>
            <person name="Yang C."/>
            <person name="Chen J."/>
            <person name="Shan C."/>
            <person name="Zhang L."/>
            <person name="Zhou Y."/>
            <person name="Wang L."/>
            <person name="Guo W."/>
            <person name="Bai Y."/>
            <person name="Ruan J."/>
            <person name="Shangguan X."/>
            <person name="Mao Y."/>
            <person name="Jiang J."/>
            <person name="Zhu Y."/>
            <person name="Lei J."/>
            <person name="Kang H."/>
            <person name="Chen S."/>
            <person name="He X."/>
            <person name="Wang R."/>
            <person name="Wang Y."/>
            <person name="Chen J."/>
            <person name="Wang L."/>
            <person name="Yu S."/>
            <person name="Wang B."/>
            <person name="Wei J."/>
            <person name="Song S."/>
            <person name="Lu X."/>
            <person name="Gao Z."/>
            <person name="Gu W."/>
            <person name="Deng X."/>
            <person name="Ma D."/>
            <person name="Wang S."/>
            <person name="Liang W."/>
            <person name="Fang L."/>
            <person name="Cai C."/>
            <person name="Zhu X."/>
            <person name="Zhou B."/>
            <person name="Zhang Y."/>
            <person name="Chen Z."/>
            <person name="Xu S."/>
            <person name="Zhu R."/>
            <person name="Wang S."/>
            <person name="Zhang T."/>
            <person name="Zhao G."/>
        </authorList>
    </citation>
    <scope>NUCLEOTIDE SEQUENCE [LARGE SCALE GENOMIC DNA]</scope>
    <source>
        <strain evidence="3">cv. Xinhai21</strain>
        <tissue evidence="2">Leaf</tissue>
    </source>
</reference>
<gene>
    <name evidence="2" type="ORF">GOBAR_AA22123</name>
</gene>
<evidence type="ECO:0000313" key="2">
    <source>
        <dbReference type="EMBL" id="PPR98546.1"/>
    </source>
</evidence>
<evidence type="ECO:0000256" key="1">
    <source>
        <dbReference type="SAM" id="MobiDB-lite"/>
    </source>
</evidence>
<name>A0A2P5X5E2_GOSBA</name>